<dbReference type="GO" id="GO:0035329">
    <property type="term" value="P:hippo signaling"/>
    <property type="evidence" value="ECO:0007669"/>
    <property type="project" value="TreeGrafter"/>
</dbReference>
<evidence type="ECO:0000256" key="2">
    <source>
        <dbReference type="ARBA" id="ARBA00023015"/>
    </source>
</evidence>
<dbReference type="SMART" id="SM00426">
    <property type="entry name" value="TEA"/>
    <property type="match status" value="1"/>
</dbReference>
<feature type="DNA-binding region" description="TEA" evidence="5">
    <location>
        <begin position="50"/>
        <end position="126"/>
    </location>
</feature>
<keyword evidence="3" id="KW-0804">Transcription</keyword>
<dbReference type="GO" id="GO:0048568">
    <property type="term" value="P:embryonic organ development"/>
    <property type="evidence" value="ECO:0007669"/>
    <property type="project" value="TreeGrafter"/>
</dbReference>
<dbReference type="InterPro" id="IPR050937">
    <property type="entry name" value="TEC1_TEAD_TF"/>
</dbReference>
<keyword evidence="4" id="KW-0539">Nucleus</keyword>
<evidence type="ECO:0000259" key="6">
    <source>
        <dbReference type="PROSITE" id="PS51088"/>
    </source>
</evidence>
<keyword evidence="2" id="KW-0805">Transcription regulation</keyword>
<accession>A0A158REG8</accession>
<dbReference type="PANTHER" id="PTHR11834">
    <property type="entry name" value="TRANSCRIPTIONAL ENHANCER FACTOR TEF RELATED"/>
    <property type="match status" value="1"/>
</dbReference>
<dbReference type="InterPro" id="IPR000818">
    <property type="entry name" value="TEA/ATTS_dom"/>
</dbReference>
<dbReference type="STRING" id="6205.A0A158REG8"/>
<dbReference type="PANTHER" id="PTHR11834:SF2">
    <property type="entry name" value="TRANSCRIPTIONAL ENHANCER FACTOR TEF-3"/>
    <property type="match status" value="1"/>
</dbReference>
<comment type="subcellular location">
    <subcellularLocation>
        <location evidence="1">Nucleus</location>
    </subcellularLocation>
</comment>
<dbReference type="PROSITE" id="PS00554">
    <property type="entry name" value="TEA_1"/>
    <property type="match status" value="1"/>
</dbReference>
<dbReference type="InterPro" id="IPR038096">
    <property type="entry name" value="TEA/ATTS_sf"/>
</dbReference>
<evidence type="ECO:0000256" key="1">
    <source>
        <dbReference type="ARBA" id="ARBA00004123"/>
    </source>
</evidence>
<dbReference type="GO" id="GO:0005667">
    <property type="term" value="C:transcription regulator complex"/>
    <property type="evidence" value="ECO:0007669"/>
    <property type="project" value="TreeGrafter"/>
</dbReference>
<evidence type="ECO:0000313" key="7">
    <source>
        <dbReference type="WBParaSite" id="TTAC_0000728101-mRNA-1"/>
    </source>
</evidence>
<evidence type="ECO:0000256" key="5">
    <source>
        <dbReference type="PROSITE-ProRule" id="PRU00505"/>
    </source>
</evidence>
<dbReference type="PROSITE" id="PS51088">
    <property type="entry name" value="TEA_2"/>
    <property type="match status" value="1"/>
</dbReference>
<name>A0A158REG8_HYDTA</name>
<dbReference type="WBParaSite" id="TTAC_0000728101-mRNA-1">
    <property type="protein sequence ID" value="TTAC_0000728101-mRNA-1"/>
    <property type="gene ID" value="TTAC_0000728101"/>
</dbReference>
<protein>
    <submittedName>
        <fullName evidence="7">TEA domain-containing protein</fullName>
    </submittedName>
</protein>
<evidence type="ECO:0000256" key="4">
    <source>
        <dbReference type="ARBA" id="ARBA00023242"/>
    </source>
</evidence>
<dbReference type="GO" id="GO:0000978">
    <property type="term" value="F:RNA polymerase II cis-regulatory region sequence-specific DNA binding"/>
    <property type="evidence" value="ECO:0007669"/>
    <property type="project" value="TreeGrafter"/>
</dbReference>
<evidence type="ECO:0000256" key="3">
    <source>
        <dbReference type="ARBA" id="ARBA00023163"/>
    </source>
</evidence>
<sequence length="172" mass="19232">LEFPSPHLLVDVSDGTTPNTLPGKTMFKPVRPYGSNFECADNTMDSIHDTRTKEGVWSPDIEESFFEALTVYPPCGRRKIILSEEHKMFGRNELIARYIKLRTGKTRTRKQVSSHIQVLARRSGRTAAPMRNIQTSYLPSLGRVHFSNGVTNGEKRISSSSQNCGGLRCGCT</sequence>
<dbReference type="AlphaFoldDB" id="A0A158REG8"/>
<dbReference type="PRINTS" id="PR00065">
    <property type="entry name" value="TEADOMAIN"/>
</dbReference>
<dbReference type="GO" id="GO:0000981">
    <property type="term" value="F:DNA-binding transcription factor activity, RNA polymerase II-specific"/>
    <property type="evidence" value="ECO:0007669"/>
    <property type="project" value="TreeGrafter"/>
</dbReference>
<feature type="domain" description="TEA" evidence="6">
    <location>
        <begin position="50"/>
        <end position="126"/>
    </location>
</feature>
<proteinExistence type="predicted"/>
<dbReference type="Pfam" id="PF01285">
    <property type="entry name" value="TEA"/>
    <property type="match status" value="1"/>
</dbReference>
<reference evidence="7" key="1">
    <citation type="submission" date="2016-04" db="UniProtKB">
        <authorList>
            <consortium name="WormBaseParasite"/>
        </authorList>
    </citation>
    <scope>IDENTIFICATION</scope>
</reference>
<dbReference type="GO" id="GO:0005634">
    <property type="term" value="C:nucleus"/>
    <property type="evidence" value="ECO:0007669"/>
    <property type="project" value="UniProtKB-SubCell"/>
</dbReference>
<organism evidence="7">
    <name type="scientific">Hydatigena taeniaeformis</name>
    <name type="common">Feline tapeworm</name>
    <name type="synonym">Taenia taeniaeformis</name>
    <dbReference type="NCBI Taxonomy" id="6205"/>
    <lineage>
        <taxon>Eukaryota</taxon>
        <taxon>Metazoa</taxon>
        <taxon>Spiralia</taxon>
        <taxon>Lophotrochozoa</taxon>
        <taxon>Platyhelminthes</taxon>
        <taxon>Cestoda</taxon>
        <taxon>Eucestoda</taxon>
        <taxon>Cyclophyllidea</taxon>
        <taxon>Taeniidae</taxon>
        <taxon>Hydatigera</taxon>
    </lineage>
</organism>
<dbReference type="Gene3D" id="6.10.20.40">
    <property type="entry name" value="TEA/ATTS domain"/>
    <property type="match status" value="1"/>
</dbReference>